<reference evidence="2 3" key="1">
    <citation type="submission" date="2015-01" db="EMBL/GenBank/DDBJ databases">
        <title>Evolution of Trichinella species and genotypes.</title>
        <authorList>
            <person name="Korhonen P.K."/>
            <person name="Edoardo P."/>
            <person name="Giuseppe L.R."/>
            <person name="Gasser R.B."/>
        </authorList>
    </citation>
    <scope>NUCLEOTIDE SEQUENCE [LARGE SCALE GENOMIC DNA]</scope>
    <source>
        <strain evidence="2">ISS141</strain>
    </source>
</reference>
<dbReference type="Gene3D" id="2.60.40.10">
    <property type="entry name" value="Immunoglobulins"/>
    <property type="match status" value="1"/>
</dbReference>
<proteinExistence type="predicted"/>
<dbReference type="InterPro" id="IPR036179">
    <property type="entry name" value="Ig-like_dom_sf"/>
</dbReference>
<evidence type="ECO:0000313" key="3">
    <source>
        <dbReference type="Proteomes" id="UP000054815"/>
    </source>
</evidence>
<organism evidence="2 3">
    <name type="scientific">Trichinella pseudospiralis</name>
    <name type="common">Parasitic roundworm</name>
    <dbReference type="NCBI Taxonomy" id="6337"/>
    <lineage>
        <taxon>Eukaryota</taxon>
        <taxon>Metazoa</taxon>
        <taxon>Ecdysozoa</taxon>
        <taxon>Nematoda</taxon>
        <taxon>Enoplea</taxon>
        <taxon>Dorylaimia</taxon>
        <taxon>Trichinellida</taxon>
        <taxon>Trichinellidae</taxon>
        <taxon>Trichinella</taxon>
    </lineage>
</organism>
<accession>A0A0V0YBH8</accession>
<dbReference type="GO" id="GO:0006355">
    <property type="term" value="P:regulation of DNA-templated transcription"/>
    <property type="evidence" value="ECO:0007669"/>
    <property type="project" value="InterPro"/>
</dbReference>
<sequence>MFNIEAGRASFDIDYVQLSDGGLYKCLVVNQKGKAEATFTISVTELPEVEFNESHNFRENFSSKVRPNFVHELKNVEIVEGRSVRFEAKLVPTKDPSLKETDYKCCKSSAYETGNYKNADNTPGYIADVDIADVEEDWCKIPYFEVNLRGGTVKEGGRILLDGKVSPARDPYMRIDWFKDGKPLKLGKNNDYVK</sequence>
<dbReference type="InterPro" id="IPR013783">
    <property type="entry name" value="Ig-like_fold"/>
</dbReference>
<dbReference type="AlphaFoldDB" id="A0A0V0YBH8"/>
<dbReference type="Proteomes" id="UP000054815">
    <property type="component" value="Unassembled WGS sequence"/>
</dbReference>
<name>A0A0V0YBH8_TRIPS</name>
<dbReference type="PANTHER" id="PTHR47633:SF4">
    <property type="entry name" value="MYOPALLADIN ISOFORM X1"/>
    <property type="match status" value="1"/>
</dbReference>
<feature type="domain" description="MH2" evidence="1">
    <location>
        <begin position="138"/>
        <end position="194"/>
    </location>
</feature>
<evidence type="ECO:0000313" key="2">
    <source>
        <dbReference type="EMBL" id="KRX97635.1"/>
    </source>
</evidence>
<dbReference type="PANTHER" id="PTHR47633">
    <property type="entry name" value="IMMUNOGLOBULIN"/>
    <property type="match status" value="1"/>
</dbReference>
<gene>
    <name evidence="2" type="primary">sls</name>
    <name evidence="2" type="ORF">T4E_7148</name>
</gene>
<dbReference type="PROSITE" id="PS51076">
    <property type="entry name" value="MH2"/>
    <property type="match status" value="1"/>
</dbReference>
<dbReference type="SUPFAM" id="SSF48726">
    <property type="entry name" value="Immunoglobulin"/>
    <property type="match status" value="2"/>
</dbReference>
<comment type="caution">
    <text evidence="2">The sequence shown here is derived from an EMBL/GenBank/DDBJ whole genome shotgun (WGS) entry which is preliminary data.</text>
</comment>
<dbReference type="STRING" id="6337.A0A0V0YBH8"/>
<dbReference type="InterPro" id="IPR001132">
    <property type="entry name" value="SMAD_dom_Dwarfin-type"/>
</dbReference>
<evidence type="ECO:0000259" key="1">
    <source>
        <dbReference type="PROSITE" id="PS51076"/>
    </source>
</evidence>
<dbReference type="EMBL" id="JYDU01000029">
    <property type="protein sequence ID" value="KRX97635.1"/>
    <property type="molecule type" value="Genomic_DNA"/>
</dbReference>
<protein>
    <submittedName>
        <fullName evidence="2">Titin</fullName>
    </submittedName>
</protein>